<name>A0A1D8GXC6_9CHLO</name>
<reference evidence="2" key="1">
    <citation type="submission" date="2016-07" db="EMBL/GenBank/DDBJ databases">
        <title>Proliferation of group II introns in the chloroplast genome of the green alga Oedocladium carolinianum (Chlorophyceae).</title>
        <authorList>
            <person name="Brouard J.-S."/>
            <person name="Turmel M."/>
            <person name="Otis C."/>
            <person name="Lemieux C."/>
        </authorList>
    </citation>
    <scope>NUCLEOTIDE SEQUENCE</scope>
</reference>
<feature type="domain" description="Homing endonuclease LAGLIDADG" evidence="1">
    <location>
        <begin position="13"/>
        <end position="95"/>
    </location>
</feature>
<dbReference type="EMBL" id="KX507373">
    <property type="protein sequence ID" value="AOT84358.1"/>
    <property type="molecule type" value="Genomic_DNA"/>
</dbReference>
<dbReference type="AlphaFoldDB" id="A0A1D8GXC6"/>
<protein>
    <submittedName>
        <fullName evidence="2">Putative LAGLIDADG homing endonuclease</fullName>
    </submittedName>
</protein>
<keyword evidence="2" id="KW-0540">Nuclease</keyword>
<keyword evidence="2" id="KW-0255">Endonuclease</keyword>
<keyword evidence="2" id="KW-0378">Hydrolase</keyword>
<dbReference type="InterPro" id="IPR004860">
    <property type="entry name" value="LAGLIDADG_dom"/>
</dbReference>
<geneLocation type="chloroplast" evidence="2"/>
<organism evidence="2">
    <name type="scientific">Oedocladium carolinianum</name>
    <dbReference type="NCBI Taxonomy" id="55992"/>
    <lineage>
        <taxon>Eukaryota</taxon>
        <taxon>Viridiplantae</taxon>
        <taxon>Chlorophyta</taxon>
        <taxon>core chlorophytes</taxon>
        <taxon>Chlorophyceae</taxon>
        <taxon>OCC clade</taxon>
        <taxon>Oedogoniales</taxon>
        <taxon>Oedogoniaceae</taxon>
        <taxon>Oedocladium</taxon>
    </lineage>
</organism>
<feature type="domain" description="Homing endonuclease LAGLIDADG" evidence="1">
    <location>
        <begin position="122"/>
        <end position="235"/>
    </location>
</feature>
<dbReference type="GO" id="GO:0004519">
    <property type="term" value="F:endonuclease activity"/>
    <property type="evidence" value="ECO:0007669"/>
    <property type="project" value="UniProtKB-KW"/>
</dbReference>
<keyword evidence="2" id="KW-0150">Chloroplast</keyword>
<dbReference type="InterPro" id="IPR027434">
    <property type="entry name" value="Homing_endonucl"/>
</dbReference>
<dbReference type="PANTHER" id="PTHR37520">
    <property type="entry name" value="INTRON-ENCODED DNA ENDONUCLEASE AI2A-RELATED"/>
    <property type="match status" value="1"/>
</dbReference>
<dbReference type="GeneID" id="29991661"/>
<dbReference type="SUPFAM" id="SSF55608">
    <property type="entry name" value="Homing endonucleases"/>
    <property type="match status" value="2"/>
</dbReference>
<evidence type="ECO:0000313" key="2">
    <source>
        <dbReference type="EMBL" id="AOT84358.1"/>
    </source>
</evidence>
<dbReference type="PANTHER" id="PTHR37520:SF1">
    <property type="entry name" value="INTRON-ENCODED DNA ENDONUCLEASE AI2A-RELATED"/>
    <property type="match status" value="1"/>
</dbReference>
<dbReference type="Gene3D" id="3.10.28.10">
    <property type="entry name" value="Homing endonucleases"/>
    <property type="match status" value="2"/>
</dbReference>
<sequence length="274" mass="31898">MNTIQKIRWNEWLAGIIDGDGYFYVNQKENSVSFEITTHITNAKLLYNIKNILGAGSVKLRSNTQSMRYRVKQRDIIIDILNRVNGKLYNQRRIDQFYAACALTNITPIQSPPLIPNQSAYLAGLIDSDGTITMGVSNASSENSILSGVEGKIQRLIYSRGYHQLTLKINGIDQIHIQLIQQSYGIGAIYKVQPGKKSKTTKPQYLWILRTYEEFSILYELLKKYPLKSVKMHRIRLIPIYFKYKQLKYHCSKKGSLELKQWEKFCRLWHKYSY</sequence>
<gene>
    <name evidence="2" type="primary">orf274</name>
</gene>
<proteinExistence type="predicted"/>
<evidence type="ECO:0000259" key="1">
    <source>
        <dbReference type="Pfam" id="PF00961"/>
    </source>
</evidence>
<dbReference type="Pfam" id="PF00961">
    <property type="entry name" value="LAGLIDADG_1"/>
    <property type="match status" value="2"/>
</dbReference>
<keyword evidence="2" id="KW-0934">Plastid</keyword>
<accession>A0A1D8GXC6</accession>
<dbReference type="RefSeq" id="YP_009310730.1">
    <property type="nucleotide sequence ID" value="NC_031510.1"/>
</dbReference>